<dbReference type="GO" id="GO:0051213">
    <property type="term" value="F:dioxygenase activity"/>
    <property type="evidence" value="ECO:0007669"/>
    <property type="project" value="UniProtKB-KW"/>
</dbReference>
<evidence type="ECO:0000313" key="2">
    <source>
        <dbReference type="Proteomes" id="UP000584325"/>
    </source>
</evidence>
<evidence type="ECO:0000313" key="1">
    <source>
        <dbReference type="EMBL" id="MBB3224187.1"/>
    </source>
</evidence>
<keyword evidence="1" id="KW-0223">Dioxygenase</keyword>
<accession>A0A7W5HEL8</accession>
<dbReference type="Proteomes" id="UP000584325">
    <property type="component" value="Unassembled WGS sequence"/>
</dbReference>
<dbReference type="RefSeq" id="WP_371861441.1">
    <property type="nucleotide sequence ID" value="NZ_CP040017.1"/>
</dbReference>
<dbReference type="InterPro" id="IPR029068">
    <property type="entry name" value="Glyas_Bleomycin-R_OHBP_Dase"/>
</dbReference>
<name>A0A7W5HEL8_9BURK</name>
<keyword evidence="1" id="KW-0560">Oxidoreductase</keyword>
<protein>
    <submittedName>
        <fullName evidence="1">Catechol 2,3-dioxygenase-like lactoylglutathione lyase family enzyme</fullName>
    </submittedName>
</protein>
<dbReference type="AlphaFoldDB" id="A0A7W5HEL8"/>
<dbReference type="EMBL" id="JACHXS010000011">
    <property type="protein sequence ID" value="MBB3224187.1"/>
    <property type="molecule type" value="Genomic_DNA"/>
</dbReference>
<dbReference type="Gene3D" id="3.10.180.10">
    <property type="entry name" value="2,3-Dihydroxybiphenyl 1,2-Dioxygenase, domain 1"/>
    <property type="match status" value="1"/>
</dbReference>
<sequence>MIDHIGIIVTDFANSRAFYENALARSGMPRPR</sequence>
<proteinExistence type="predicted"/>
<dbReference type="SUPFAM" id="SSF54593">
    <property type="entry name" value="Glyoxalase/Bleomycin resistance protein/Dihydroxybiphenyl dioxygenase"/>
    <property type="match status" value="1"/>
</dbReference>
<dbReference type="GO" id="GO:0016829">
    <property type="term" value="F:lyase activity"/>
    <property type="evidence" value="ECO:0007669"/>
    <property type="project" value="UniProtKB-KW"/>
</dbReference>
<keyword evidence="1" id="KW-0456">Lyase</keyword>
<organism evidence="1 2">
    <name type="scientific">Pseudoduganella umbonata</name>
    <dbReference type="NCBI Taxonomy" id="864828"/>
    <lineage>
        <taxon>Bacteria</taxon>
        <taxon>Pseudomonadati</taxon>
        <taxon>Pseudomonadota</taxon>
        <taxon>Betaproteobacteria</taxon>
        <taxon>Burkholderiales</taxon>
        <taxon>Oxalobacteraceae</taxon>
        <taxon>Telluria group</taxon>
        <taxon>Pseudoduganella</taxon>
    </lineage>
</organism>
<comment type="caution">
    <text evidence="1">The sequence shown here is derived from an EMBL/GenBank/DDBJ whole genome shotgun (WGS) entry which is preliminary data.</text>
</comment>
<reference evidence="1 2" key="1">
    <citation type="submission" date="2020-08" db="EMBL/GenBank/DDBJ databases">
        <title>Genomic Encyclopedia of Type Strains, Phase III (KMG-III): the genomes of soil and plant-associated and newly described type strains.</title>
        <authorList>
            <person name="Whitman W."/>
        </authorList>
    </citation>
    <scope>NUCLEOTIDE SEQUENCE [LARGE SCALE GENOMIC DNA]</scope>
    <source>
        <strain evidence="1 2">CECT 7753</strain>
    </source>
</reference>
<gene>
    <name evidence="1" type="ORF">FHS02_005046</name>
</gene>